<feature type="binding site" evidence="4">
    <location>
        <position position="266"/>
    </location>
    <ligand>
        <name>Zn(2+)</name>
        <dbReference type="ChEBI" id="CHEBI:29105"/>
        <label>1</label>
    </ligand>
</feature>
<dbReference type="AlphaFoldDB" id="A0A9D1RTX9"/>
<feature type="binding site" evidence="4">
    <location>
        <position position="180"/>
    </location>
    <ligand>
        <name>Zn(2+)</name>
        <dbReference type="ChEBI" id="CHEBI:29105"/>
        <label>2</label>
    </ligand>
</feature>
<evidence type="ECO:0000256" key="1">
    <source>
        <dbReference type="ARBA" id="ARBA00022723"/>
    </source>
</evidence>
<feature type="binding site" description="via carbamate group" evidence="4">
    <location>
        <position position="147"/>
    </location>
    <ligand>
        <name>Zn(2+)</name>
        <dbReference type="ChEBI" id="CHEBI:29105"/>
        <label>2</label>
    </ligand>
</feature>
<feature type="binding site" evidence="4">
    <location>
        <position position="208"/>
    </location>
    <ligand>
        <name>Zn(2+)</name>
        <dbReference type="ChEBI" id="CHEBI:29105"/>
        <label>2</label>
    </ligand>
</feature>
<keyword evidence="1 4" id="KW-0479">Metal-binding</keyword>
<dbReference type="Gene3D" id="3.20.20.140">
    <property type="entry name" value="Metal-dependent hydrolases"/>
    <property type="match status" value="1"/>
</dbReference>
<dbReference type="InterPro" id="IPR001559">
    <property type="entry name" value="Phosphotriesterase"/>
</dbReference>
<protein>
    <submittedName>
        <fullName evidence="6">Phosphotriesterase</fullName>
    </submittedName>
</protein>
<keyword evidence="2" id="KW-0378">Hydrolase</keyword>
<accession>A0A9D1RTX9</accession>
<comment type="similarity">
    <text evidence="5">Belongs to the metallo-dependent hydrolases superfamily. Phosphotriesterase family.</text>
</comment>
<evidence type="ECO:0000256" key="2">
    <source>
        <dbReference type="ARBA" id="ARBA00022801"/>
    </source>
</evidence>
<evidence type="ECO:0000256" key="4">
    <source>
        <dbReference type="PIRSR" id="PIRSR601559-51"/>
    </source>
</evidence>
<sequence length="317" mass="35241">MSHIMTVLGPIAPQALGFCQSHEHLCLLPGWCGRQNPPHRIDDRRLSTLELLDFYALGGRAAVDAQPAGCGRDGDFLADISQQSGVHIISSTGFHKLCFYPPDHWITTASEDMLAEMWQRELEEGMYAPCDTAPPERQTAVRAGQIKSAVNREGLTERYRLLFRAAAMAQKATGAPLMVHIERAGQAMETADFLEGLGVPPERVILCHLDRAEPDLSAHIALCRRGYALEYDTVARYQFHDDHHEAALVLSMLEAGCTSSLLMGMDTTRIRLKHYGGPVGLSYFFTDFLPRLRRAGVEDSTFQQIFVENPARRFSVG</sequence>
<feature type="binding site" evidence="4">
    <location>
        <position position="22"/>
    </location>
    <ligand>
        <name>Zn(2+)</name>
        <dbReference type="ChEBI" id="CHEBI:29105"/>
        <label>1</label>
    </ligand>
</feature>
<dbReference type="GO" id="GO:0016787">
    <property type="term" value="F:hydrolase activity"/>
    <property type="evidence" value="ECO:0007669"/>
    <property type="project" value="UniProtKB-KW"/>
</dbReference>
<dbReference type="GO" id="GO:0008270">
    <property type="term" value="F:zinc ion binding"/>
    <property type="evidence" value="ECO:0007669"/>
    <property type="project" value="InterPro"/>
</dbReference>
<dbReference type="PROSITE" id="PS51347">
    <property type="entry name" value="PHOSPHOTRIESTERASE_2"/>
    <property type="match status" value="1"/>
</dbReference>
<feature type="modified residue" description="N6-carboxylysine" evidence="3 5">
    <location>
        <position position="147"/>
    </location>
</feature>
<feature type="binding site" description="via carbamate group" evidence="4">
    <location>
        <position position="147"/>
    </location>
    <ligand>
        <name>Zn(2+)</name>
        <dbReference type="ChEBI" id="CHEBI:29105"/>
        <label>1</label>
    </ligand>
</feature>
<dbReference type="Pfam" id="PF02126">
    <property type="entry name" value="PTE"/>
    <property type="match status" value="1"/>
</dbReference>
<dbReference type="SUPFAM" id="SSF51556">
    <property type="entry name" value="Metallo-dependent hydrolases"/>
    <property type="match status" value="1"/>
</dbReference>
<dbReference type="PANTHER" id="PTHR10819:SF3">
    <property type="entry name" value="PHOSPHOTRIESTERASE-RELATED PROTEIN"/>
    <property type="match status" value="1"/>
</dbReference>
<dbReference type="Proteomes" id="UP000824192">
    <property type="component" value="Unassembled WGS sequence"/>
</dbReference>
<reference evidence="6" key="1">
    <citation type="journal article" date="2021" name="PeerJ">
        <title>Extensive microbial diversity within the chicken gut microbiome revealed by metagenomics and culture.</title>
        <authorList>
            <person name="Gilroy R."/>
            <person name="Ravi A."/>
            <person name="Getino M."/>
            <person name="Pursley I."/>
            <person name="Horton D.L."/>
            <person name="Alikhan N.F."/>
            <person name="Baker D."/>
            <person name="Gharbi K."/>
            <person name="Hall N."/>
            <person name="Watson M."/>
            <person name="Adriaenssens E.M."/>
            <person name="Foster-Nyarko E."/>
            <person name="Jarju S."/>
            <person name="Secka A."/>
            <person name="Antonio M."/>
            <person name="Oren A."/>
            <person name="Chaudhuri R.R."/>
            <person name="La Ragione R."/>
            <person name="Hildebrand F."/>
            <person name="Pallen M.J."/>
        </authorList>
    </citation>
    <scope>NUCLEOTIDE SEQUENCE</scope>
    <source>
        <strain evidence="6">ChiGjej6B6-1540</strain>
    </source>
</reference>
<dbReference type="InterPro" id="IPR032466">
    <property type="entry name" value="Metal_Hydrolase"/>
</dbReference>
<evidence type="ECO:0000313" key="7">
    <source>
        <dbReference type="Proteomes" id="UP000824192"/>
    </source>
</evidence>
<dbReference type="PANTHER" id="PTHR10819">
    <property type="entry name" value="PHOSPHOTRIESTERASE-RELATED"/>
    <property type="match status" value="1"/>
</dbReference>
<evidence type="ECO:0000256" key="3">
    <source>
        <dbReference type="PIRSR" id="PIRSR601559-50"/>
    </source>
</evidence>
<comment type="caution">
    <text evidence="6">The sequence shown here is derived from an EMBL/GenBank/DDBJ whole genome shotgun (WGS) entry which is preliminary data.</text>
</comment>
<evidence type="ECO:0000256" key="5">
    <source>
        <dbReference type="PROSITE-ProRule" id="PRU00679"/>
    </source>
</evidence>
<gene>
    <name evidence="6" type="ORF">H9868_03890</name>
</gene>
<dbReference type="EMBL" id="DXGA01000084">
    <property type="protein sequence ID" value="HIW93662.1"/>
    <property type="molecule type" value="Genomic_DNA"/>
</dbReference>
<reference evidence="6" key="2">
    <citation type="submission" date="2021-04" db="EMBL/GenBank/DDBJ databases">
        <authorList>
            <person name="Gilroy R."/>
        </authorList>
    </citation>
    <scope>NUCLEOTIDE SEQUENCE</scope>
    <source>
        <strain evidence="6">ChiGjej6B6-1540</strain>
    </source>
</reference>
<dbReference type="PIRSF" id="PIRSF016839">
    <property type="entry name" value="PhP"/>
    <property type="match status" value="1"/>
</dbReference>
<feature type="binding site" evidence="4">
    <location>
        <position position="24"/>
    </location>
    <ligand>
        <name>Zn(2+)</name>
        <dbReference type="ChEBI" id="CHEBI:29105"/>
        <label>1</label>
    </ligand>
</feature>
<organism evidence="6 7">
    <name type="scientific">Candidatus Flavonifractor merdipullorum</name>
    <dbReference type="NCBI Taxonomy" id="2838590"/>
    <lineage>
        <taxon>Bacteria</taxon>
        <taxon>Bacillati</taxon>
        <taxon>Bacillota</taxon>
        <taxon>Clostridia</taxon>
        <taxon>Eubacteriales</taxon>
        <taxon>Oscillospiraceae</taxon>
        <taxon>Flavonifractor</taxon>
    </lineage>
</organism>
<evidence type="ECO:0000313" key="6">
    <source>
        <dbReference type="EMBL" id="HIW93662.1"/>
    </source>
</evidence>
<name>A0A9D1RTX9_9FIRM</name>
<comment type="cofactor">
    <cofactor evidence="4">
        <name>a divalent metal cation</name>
        <dbReference type="ChEBI" id="CHEBI:60240"/>
    </cofactor>
    <text evidence="4">Binds 2 divalent metal cations per subunit.</text>
</comment>
<proteinExistence type="inferred from homology"/>